<evidence type="ECO:0000313" key="2">
    <source>
        <dbReference type="EMBL" id="CAI2719546.1"/>
    </source>
</evidence>
<dbReference type="Gene3D" id="3.30.1490.300">
    <property type="match status" value="1"/>
</dbReference>
<dbReference type="PANTHER" id="PTHR32432:SF3">
    <property type="entry name" value="ETHANOLAMINE UTILIZATION PROTEIN EUTJ"/>
    <property type="match status" value="1"/>
</dbReference>
<dbReference type="PIRSF" id="PIRSF019169">
    <property type="entry name" value="PilM"/>
    <property type="match status" value="1"/>
</dbReference>
<proteinExistence type="predicted"/>
<organism evidence="2 3">
    <name type="scientific">Nitrospina watsonii</name>
    <dbReference type="NCBI Taxonomy" id="1323948"/>
    <lineage>
        <taxon>Bacteria</taxon>
        <taxon>Pseudomonadati</taxon>
        <taxon>Nitrospinota/Tectimicrobiota group</taxon>
        <taxon>Nitrospinota</taxon>
        <taxon>Nitrospinia</taxon>
        <taxon>Nitrospinales</taxon>
        <taxon>Nitrospinaceae</taxon>
        <taxon>Nitrospina</taxon>
    </lineage>
</organism>
<dbReference type="CDD" id="cd24049">
    <property type="entry name" value="ASKHA_NBD_PilM"/>
    <property type="match status" value="1"/>
</dbReference>
<dbReference type="Gene3D" id="3.30.420.40">
    <property type="match status" value="2"/>
</dbReference>
<dbReference type="InterPro" id="IPR005883">
    <property type="entry name" value="PilM"/>
</dbReference>
<dbReference type="InterPro" id="IPR050696">
    <property type="entry name" value="FtsA/MreB"/>
</dbReference>
<feature type="domain" description="SHS2" evidence="1">
    <location>
        <begin position="9"/>
        <end position="185"/>
    </location>
</feature>
<reference evidence="2 3" key="1">
    <citation type="submission" date="2022-09" db="EMBL/GenBank/DDBJ databases">
        <authorList>
            <person name="Kop L."/>
        </authorList>
    </citation>
    <scope>NUCLEOTIDE SEQUENCE [LARGE SCALE GENOMIC DNA]</scope>
    <source>
        <strain evidence="2 3">347</strain>
    </source>
</reference>
<dbReference type="NCBIfam" id="TIGR01175">
    <property type="entry name" value="pilM"/>
    <property type="match status" value="1"/>
</dbReference>
<evidence type="ECO:0000259" key="1">
    <source>
        <dbReference type="SMART" id="SM00842"/>
    </source>
</evidence>
<dbReference type="RefSeq" id="WP_282012373.1">
    <property type="nucleotide sequence ID" value="NZ_OX336137.1"/>
</dbReference>
<dbReference type="Pfam" id="PF11104">
    <property type="entry name" value="PilM_2"/>
    <property type="match status" value="1"/>
</dbReference>
<dbReference type="SMART" id="SM00842">
    <property type="entry name" value="FtsA"/>
    <property type="match status" value="1"/>
</dbReference>
<dbReference type="Proteomes" id="UP001157733">
    <property type="component" value="Chromosome"/>
</dbReference>
<dbReference type="InterPro" id="IPR003494">
    <property type="entry name" value="SHS2_FtsA"/>
</dbReference>
<accession>A0ABM9HHM9</accession>
<protein>
    <submittedName>
        <fullName evidence="2">Type IV pilus biogenesis protein PilM</fullName>
    </submittedName>
</protein>
<dbReference type="InterPro" id="IPR043129">
    <property type="entry name" value="ATPase_NBD"/>
</dbReference>
<dbReference type="EMBL" id="OX336137">
    <property type="protein sequence ID" value="CAI2719546.1"/>
    <property type="molecule type" value="Genomic_DNA"/>
</dbReference>
<sequence length="377" mass="41403">MFLSAKTPLLAIDIGSHSIKVAQLEGDPGKFELKNFGLIPLEPEAVTEGVVRDEDLVADALTRLLAAEKITNRHAVVSVSGEAVMIKKIKVSVLPEEELADAIQEEAEQYIPFDIDDVRIDYQVLEGLPAFEEFDLDEEEEEEKQDILLVAVQNEIIDSRLGVLAAAGLKPVIVDLDVFAMVNALANSRKVQDLGSVALMDLGHTFTHLNILMDGISTFTRDIPVGGAVCTQNLISRFQIEPKDAAAFKYGVFPEEVEKEEVVNIILDSFDGVIEELHKAFEFFSSTSNSQVEKIFLVGGGALIPGVDGLIADRMSVPVEVFDPFESIKIPSTFDKKSLAHMAPMSAVAIGLASRRFDYLESMKEKNQAKKKEQKVK</sequence>
<evidence type="ECO:0000313" key="3">
    <source>
        <dbReference type="Proteomes" id="UP001157733"/>
    </source>
</evidence>
<keyword evidence="3" id="KW-1185">Reference proteome</keyword>
<dbReference type="PANTHER" id="PTHR32432">
    <property type="entry name" value="CELL DIVISION PROTEIN FTSA-RELATED"/>
    <property type="match status" value="1"/>
</dbReference>
<name>A0ABM9HHM9_9BACT</name>
<gene>
    <name evidence="2" type="ORF">NSPWAT_2690</name>
</gene>
<dbReference type="SUPFAM" id="SSF53067">
    <property type="entry name" value="Actin-like ATPase domain"/>
    <property type="match status" value="2"/>
</dbReference>